<protein>
    <submittedName>
        <fullName evidence="1">NRDE family protein</fullName>
    </submittedName>
</protein>
<keyword evidence="2" id="KW-1185">Reference proteome</keyword>
<dbReference type="Gene3D" id="3.60.60.10">
    <property type="entry name" value="Penicillin V Acylase, Chain A"/>
    <property type="match status" value="1"/>
</dbReference>
<name>A0A557QKI6_9RHOO</name>
<gene>
    <name evidence="1" type="ORF">FHP91_16765</name>
</gene>
<dbReference type="Proteomes" id="UP000319502">
    <property type="component" value="Unassembled WGS sequence"/>
</dbReference>
<dbReference type="EMBL" id="VMNK01000015">
    <property type="protein sequence ID" value="TVO53422.1"/>
    <property type="molecule type" value="Genomic_DNA"/>
</dbReference>
<organism evidence="1 2">
    <name type="scientific">Denitromonas halophila</name>
    <dbReference type="NCBI Taxonomy" id="1629404"/>
    <lineage>
        <taxon>Bacteria</taxon>
        <taxon>Pseudomonadati</taxon>
        <taxon>Pseudomonadota</taxon>
        <taxon>Betaproteobacteria</taxon>
        <taxon>Rhodocyclales</taxon>
        <taxon>Zoogloeaceae</taxon>
        <taxon>Denitromonas</taxon>
    </lineage>
</organism>
<evidence type="ECO:0000313" key="2">
    <source>
        <dbReference type="Proteomes" id="UP000319502"/>
    </source>
</evidence>
<reference evidence="1 2" key="1">
    <citation type="submission" date="2019-07" db="EMBL/GenBank/DDBJ databases">
        <title>The pathways for chlorine oxyanion respiration interact through the shared metabolite chlorate.</title>
        <authorList>
            <person name="Barnum T.P."/>
            <person name="Cheng Y."/>
            <person name="Hill K.A."/>
            <person name="Lucas L.N."/>
            <person name="Carlson H.K."/>
            <person name="Coates J.D."/>
        </authorList>
    </citation>
    <scope>NUCLEOTIDE SEQUENCE [LARGE SCALE GENOMIC DNA]</scope>
    <source>
        <strain evidence="1 2">SFB-3</strain>
    </source>
</reference>
<dbReference type="OrthoDB" id="4380123at2"/>
<dbReference type="Pfam" id="PF05742">
    <property type="entry name" value="TANGO2"/>
    <property type="match status" value="1"/>
</dbReference>
<dbReference type="RefSeq" id="WP_144310651.1">
    <property type="nucleotide sequence ID" value="NZ_VMNK01000015.1"/>
</dbReference>
<dbReference type="PANTHER" id="PTHR17985:SF8">
    <property type="entry name" value="TRANSPORT AND GOLGI ORGANIZATION PROTEIN 2 HOMOLOG"/>
    <property type="match status" value="1"/>
</dbReference>
<sequence length="253" mass="27701">MCLIAIAWQQHPDYPLIVIANRDEFFDRPAAPAHWWPDPPGLLAGRDLRGGGTWLGVGRDGRFAALTNYRDPKQNRADARSRGDLVVRAATNDQSAAAFGAQVVAEREDYNPFNLLVSDGDALVAVESVTGQSHTLPPGVHTLSNHLLDTPWPKALAARRGLEAALRTEPDIDTLINILRDDRPAPDAALPDTGVPLAWERMLSSCFIRAPGYGTRCTSIVMRSATGQMRFVEARWHTDGSPDGRTDEQFDIA</sequence>
<dbReference type="PANTHER" id="PTHR17985">
    <property type="entry name" value="SER/THR-RICH PROTEIN T10 IN DGCR REGION"/>
    <property type="match status" value="1"/>
</dbReference>
<dbReference type="AlphaFoldDB" id="A0A557QKI6"/>
<accession>A0A557QKI6</accession>
<dbReference type="InterPro" id="IPR008551">
    <property type="entry name" value="TANGO2"/>
</dbReference>
<proteinExistence type="predicted"/>
<evidence type="ECO:0000313" key="1">
    <source>
        <dbReference type="EMBL" id="TVO53422.1"/>
    </source>
</evidence>
<comment type="caution">
    <text evidence="1">The sequence shown here is derived from an EMBL/GenBank/DDBJ whole genome shotgun (WGS) entry which is preliminary data.</text>
</comment>